<dbReference type="RefSeq" id="WP_159360857.1">
    <property type="nucleotide sequence ID" value="NZ_CP047391.1"/>
</dbReference>
<proteinExistence type="predicted"/>
<organism evidence="2 3">
    <name type="scientific">Serratia marcescens</name>
    <dbReference type="NCBI Taxonomy" id="615"/>
    <lineage>
        <taxon>Bacteria</taxon>
        <taxon>Pseudomonadati</taxon>
        <taxon>Pseudomonadota</taxon>
        <taxon>Gammaproteobacteria</taxon>
        <taxon>Enterobacterales</taxon>
        <taxon>Yersiniaceae</taxon>
        <taxon>Serratia</taxon>
    </lineage>
</organism>
<gene>
    <name evidence="2" type="ORF">RF091_04545</name>
</gene>
<sequence>MVEKTLDKEIELREWQKMFNPSKAEARPSVILREKPQDKEKNSNNHPVSQFSW</sequence>
<accession>A0ABD5BE10</accession>
<dbReference type="AlphaFoldDB" id="A0ABD5BE10"/>
<feature type="region of interest" description="Disordered" evidence="1">
    <location>
        <begin position="23"/>
        <end position="53"/>
    </location>
</feature>
<name>A0ABD5BE10_SERMA</name>
<dbReference type="EMBL" id="JAVIPQ010000084">
    <property type="protein sequence ID" value="MDQ9554796.1"/>
    <property type="molecule type" value="Genomic_DNA"/>
</dbReference>
<feature type="compositionally biased region" description="Polar residues" evidence="1">
    <location>
        <begin position="44"/>
        <end position="53"/>
    </location>
</feature>
<evidence type="ECO:0000256" key="1">
    <source>
        <dbReference type="SAM" id="MobiDB-lite"/>
    </source>
</evidence>
<evidence type="ECO:0000313" key="3">
    <source>
        <dbReference type="Proteomes" id="UP001234811"/>
    </source>
</evidence>
<evidence type="ECO:0000313" key="2">
    <source>
        <dbReference type="EMBL" id="MDQ9554796.1"/>
    </source>
</evidence>
<comment type="caution">
    <text evidence="2">The sequence shown here is derived from an EMBL/GenBank/DDBJ whole genome shotgun (WGS) entry which is preliminary data.</text>
</comment>
<reference evidence="2 3" key="1">
    <citation type="submission" date="2023-07" db="EMBL/GenBank/DDBJ databases">
        <title>Pathogens genome sequencing project 196.</title>
        <authorList>
            <person name="Cao X."/>
        </authorList>
    </citation>
    <scope>NUCLEOTIDE SEQUENCE [LARGE SCALE GENOMIC DNA]</scope>
    <source>
        <strain evidence="2 3">SM41</strain>
    </source>
</reference>
<dbReference type="Proteomes" id="UP001234811">
    <property type="component" value="Unassembled WGS sequence"/>
</dbReference>
<feature type="compositionally biased region" description="Basic and acidic residues" evidence="1">
    <location>
        <begin position="32"/>
        <end position="43"/>
    </location>
</feature>
<protein>
    <submittedName>
        <fullName evidence="2">Uncharacterized protein</fullName>
    </submittedName>
</protein>